<dbReference type="InterPro" id="IPR023214">
    <property type="entry name" value="HAD_sf"/>
</dbReference>
<organism evidence="1 2">
    <name type="scientific">Amycolatopsis tolypomycina</name>
    <dbReference type="NCBI Taxonomy" id="208445"/>
    <lineage>
        <taxon>Bacteria</taxon>
        <taxon>Bacillati</taxon>
        <taxon>Actinomycetota</taxon>
        <taxon>Actinomycetes</taxon>
        <taxon>Pseudonocardiales</taxon>
        <taxon>Pseudonocardiaceae</taxon>
        <taxon>Amycolatopsis</taxon>
    </lineage>
</organism>
<dbReference type="InterPro" id="IPR052898">
    <property type="entry name" value="ACAD10-like"/>
</dbReference>
<dbReference type="InterPro" id="IPR006439">
    <property type="entry name" value="HAD-SF_hydro_IA"/>
</dbReference>
<dbReference type="Gene3D" id="3.40.50.1000">
    <property type="entry name" value="HAD superfamily/HAD-like"/>
    <property type="match status" value="1"/>
</dbReference>
<sequence length="204" mass="21986">MAIRAVVFDIGGVLEITGPMDFTRTWETRLGLAPGEIRGRLADMWAAGAVGGVTEAALLEATVERLGLTAAEVELMMADFWVQYLGVGNTELIGYVRQLRPRFRTGILSNSFVGAREREQAAYGLESLVDDLVYSHEVGVSKPEARIYELTCARHGVAPGELLFVDDLEVNVAAARSLGIHALQFRDNAQVIAGIEEIVSGAPG</sequence>
<dbReference type="SFLD" id="SFLDS00003">
    <property type="entry name" value="Haloacid_Dehalogenase"/>
    <property type="match status" value="1"/>
</dbReference>
<dbReference type="InterPro" id="IPR036412">
    <property type="entry name" value="HAD-like_sf"/>
</dbReference>
<dbReference type="AlphaFoldDB" id="A0A1H5AK04"/>
<dbReference type="RefSeq" id="WP_244170509.1">
    <property type="nucleotide sequence ID" value="NZ_FNSO01000004.1"/>
</dbReference>
<dbReference type="EMBL" id="FNSO01000004">
    <property type="protein sequence ID" value="SED42238.1"/>
    <property type="molecule type" value="Genomic_DNA"/>
</dbReference>
<reference evidence="2" key="1">
    <citation type="submission" date="2016-10" db="EMBL/GenBank/DDBJ databases">
        <authorList>
            <person name="Varghese N."/>
            <person name="Submissions S."/>
        </authorList>
    </citation>
    <scope>NUCLEOTIDE SEQUENCE [LARGE SCALE GENOMIC DNA]</scope>
    <source>
        <strain evidence="2">DSM 44544</strain>
    </source>
</reference>
<dbReference type="Proteomes" id="UP000199622">
    <property type="component" value="Unassembled WGS sequence"/>
</dbReference>
<accession>A0A1H5AK04</accession>
<dbReference type="CDD" id="cd02603">
    <property type="entry name" value="HAD_sEH-N_like"/>
    <property type="match status" value="1"/>
</dbReference>
<dbReference type="PANTHER" id="PTHR47829">
    <property type="entry name" value="HYDROLASE, PUTATIVE (AFU_ORTHOLOGUE AFUA_1G12880)-RELATED"/>
    <property type="match status" value="1"/>
</dbReference>
<dbReference type="InterPro" id="IPR023198">
    <property type="entry name" value="PGP-like_dom2"/>
</dbReference>
<name>A0A1H5AK04_9PSEU</name>
<dbReference type="GO" id="GO:0016787">
    <property type="term" value="F:hydrolase activity"/>
    <property type="evidence" value="ECO:0007669"/>
    <property type="project" value="UniProtKB-KW"/>
</dbReference>
<keyword evidence="1" id="KW-0378">Hydrolase</keyword>
<gene>
    <name evidence="1" type="ORF">SAMN04489727_7807</name>
</gene>
<dbReference type="PANTHER" id="PTHR47829:SF1">
    <property type="entry name" value="HAD FAMILY PHOSPHATASE"/>
    <property type="match status" value="1"/>
</dbReference>
<dbReference type="Gene3D" id="1.10.150.240">
    <property type="entry name" value="Putative phosphatase, domain 2"/>
    <property type="match status" value="1"/>
</dbReference>
<protein>
    <submittedName>
        <fullName evidence="1">Putative hydrolase of the HAD superfamily</fullName>
    </submittedName>
</protein>
<evidence type="ECO:0000313" key="1">
    <source>
        <dbReference type="EMBL" id="SED42238.1"/>
    </source>
</evidence>
<proteinExistence type="predicted"/>
<dbReference type="SFLD" id="SFLDG01129">
    <property type="entry name" value="C1.5:_HAD__Beta-PGM__Phosphata"/>
    <property type="match status" value="1"/>
</dbReference>
<evidence type="ECO:0000313" key="2">
    <source>
        <dbReference type="Proteomes" id="UP000199622"/>
    </source>
</evidence>
<keyword evidence="2" id="KW-1185">Reference proteome</keyword>
<dbReference type="NCBIfam" id="TIGR01509">
    <property type="entry name" value="HAD-SF-IA-v3"/>
    <property type="match status" value="1"/>
</dbReference>
<dbReference type="SUPFAM" id="SSF56784">
    <property type="entry name" value="HAD-like"/>
    <property type="match status" value="1"/>
</dbReference>
<dbReference type="STRING" id="208445.SAMN04489727_7807"/>
<dbReference type="Pfam" id="PF00702">
    <property type="entry name" value="Hydrolase"/>
    <property type="match status" value="1"/>
</dbReference>
<dbReference type="PRINTS" id="PR00413">
    <property type="entry name" value="HADHALOGNASE"/>
</dbReference>